<sequence length="475" mass="53052">MVAQGLDKRPLKDLAAEISRRQFNCVRLTWSTHMFTRFPLIKMGDVFDGLDITDVKSGVQKNNPDILNMTVAEAFNTVVDGLGAEGIMVFLDNHISQPRWCCSLNDGNGFFGDRNFDPNEWLKGLAFVARKFTHNPHVVAMSLRNELRGPFTNTEVWYKYVRLGSHLIHRINPNLLVVISGVNYDNDLSFLKQRPLGYNLRNKVILEAHLYAFSGDPESKFTTKPLNLICDQIMQKFEREAGFVTDDKAYPLFLSEFGYDQTGSDPAQNRFMSCFLARIAEKDIDWALWAFQGSYMYRQGHEDPEETFGVMDASWTKDRNPKLGQLLQLVKRINQDPNSKAAMSYIMVHPVTGECMKPDGKGGIELGNCTAPSQWSHGGDGTPVKLVANGQCLKAAGEGKPPVVSDDCSGEGSNWTAASKSKLHLATKIGGENLCLEKQSDSSMATKKCICIGDDWNCLDDPQSQWFKLVPTNVA</sequence>
<reference evidence="7" key="1">
    <citation type="submission" date="2025-08" db="UniProtKB">
        <authorList>
            <consortium name="RefSeq"/>
        </authorList>
    </citation>
    <scope>IDENTIFICATION</scope>
    <source>
        <strain evidence="7">OHB3-1</strain>
    </source>
</reference>
<gene>
    <name evidence="7" type="primary">LOC111015333</name>
</gene>
<dbReference type="Proteomes" id="UP000504603">
    <property type="component" value="Unplaced"/>
</dbReference>
<evidence type="ECO:0000256" key="2">
    <source>
        <dbReference type="ARBA" id="ARBA00022801"/>
    </source>
</evidence>
<comment type="similarity">
    <text evidence="1 4">Belongs to the glycosyl hydrolase 5 (cellulase A) family.</text>
</comment>
<dbReference type="KEGG" id="mcha:111015333"/>
<dbReference type="GO" id="GO:0000272">
    <property type="term" value="P:polysaccharide catabolic process"/>
    <property type="evidence" value="ECO:0007669"/>
    <property type="project" value="InterPro"/>
</dbReference>
<keyword evidence="2 4" id="KW-0378">Hydrolase</keyword>
<evidence type="ECO:0000256" key="1">
    <source>
        <dbReference type="ARBA" id="ARBA00005641"/>
    </source>
</evidence>
<name>A0A6J1CYC0_MOMCH</name>
<evidence type="ECO:0000313" key="7">
    <source>
        <dbReference type="RefSeq" id="XP_022146022.1"/>
    </source>
</evidence>
<evidence type="ECO:0000259" key="5">
    <source>
        <dbReference type="Pfam" id="PF00150"/>
    </source>
</evidence>
<dbReference type="Pfam" id="PF00150">
    <property type="entry name" value="Cellulase"/>
    <property type="match status" value="1"/>
</dbReference>
<proteinExistence type="inferred from homology"/>
<dbReference type="InterPro" id="IPR001547">
    <property type="entry name" value="Glyco_hydro_5"/>
</dbReference>
<dbReference type="OrthoDB" id="442731at2759"/>
<feature type="domain" description="Glycoside hydrolase family 5" evidence="5">
    <location>
        <begin position="10"/>
        <end position="292"/>
    </location>
</feature>
<accession>A0A6J1CYC0</accession>
<dbReference type="SUPFAM" id="SSF50370">
    <property type="entry name" value="Ricin B-like lectins"/>
    <property type="match status" value="1"/>
</dbReference>
<keyword evidence="6" id="KW-1185">Reference proteome</keyword>
<dbReference type="AlphaFoldDB" id="A0A6J1CYC0"/>
<dbReference type="InterPro" id="IPR035992">
    <property type="entry name" value="Ricin_B-like_lectins"/>
</dbReference>
<evidence type="ECO:0000256" key="3">
    <source>
        <dbReference type="ARBA" id="ARBA00023295"/>
    </source>
</evidence>
<dbReference type="PANTHER" id="PTHR31263">
    <property type="entry name" value="CELLULASE FAMILY PROTEIN (AFU_ORTHOLOGUE AFUA_5G14560)"/>
    <property type="match status" value="1"/>
</dbReference>
<dbReference type="SUPFAM" id="SSF51445">
    <property type="entry name" value="(Trans)glycosidases"/>
    <property type="match status" value="1"/>
</dbReference>
<dbReference type="GO" id="GO:0004553">
    <property type="term" value="F:hydrolase activity, hydrolyzing O-glycosyl compounds"/>
    <property type="evidence" value="ECO:0007669"/>
    <property type="project" value="InterPro"/>
</dbReference>
<evidence type="ECO:0000256" key="4">
    <source>
        <dbReference type="RuleBase" id="RU361153"/>
    </source>
</evidence>
<dbReference type="GeneID" id="111015333"/>
<evidence type="ECO:0000313" key="6">
    <source>
        <dbReference type="Proteomes" id="UP000504603"/>
    </source>
</evidence>
<keyword evidence="3 4" id="KW-0326">Glycosidase</keyword>
<dbReference type="Gene3D" id="2.80.10.50">
    <property type="match status" value="1"/>
</dbReference>
<dbReference type="Gene3D" id="3.20.20.80">
    <property type="entry name" value="Glycosidases"/>
    <property type="match status" value="1"/>
</dbReference>
<organism evidence="6 7">
    <name type="scientific">Momordica charantia</name>
    <name type="common">Bitter gourd</name>
    <name type="synonym">Balsam pear</name>
    <dbReference type="NCBI Taxonomy" id="3673"/>
    <lineage>
        <taxon>Eukaryota</taxon>
        <taxon>Viridiplantae</taxon>
        <taxon>Streptophyta</taxon>
        <taxon>Embryophyta</taxon>
        <taxon>Tracheophyta</taxon>
        <taxon>Spermatophyta</taxon>
        <taxon>Magnoliopsida</taxon>
        <taxon>eudicotyledons</taxon>
        <taxon>Gunneridae</taxon>
        <taxon>Pentapetalae</taxon>
        <taxon>rosids</taxon>
        <taxon>fabids</taxon>
        <taxon>Cucurbitales</taxon>
        <taxon>Cucurbitaceae</taxon>
        <taxon>Momordiceae</taxon>
        <taxon>Momordica</taxon>
    </lineage>
</organism>
<dbReference type="InterPro" id="IPR017853">
    <property type="entry name" value="GH"/>
</dbReference>
<dbReference type="RefSeq" id="XP_022146022.1">
    <property type="nucleotide sequence ID" value="XM_022290330.1"/>
</dbReference>
<dbReference type="PANTHER" id="PTHR31263:SF0">
    <property type="entry name" value="CELLULASE FAMILY PROTEIN (AFU_ORTHOLOGUE AFUA_5G14560)"/>
    <property type="match status" value="1"/>
</dbReference>
<protein>
    <submittedName>
        <fullName evidence="7">Uncharacterized protein LOC111015333</fullName>
    </submittedName>
</protein>